<sequence>MAQHAILRTASPLGERLQRDSGALFSHLNSKAGAYLSAREAAMDEDPIWELERRLWLEGISVYEAHLHEGARMIFPGMGILDRSAILDSLRDAPRWDHVDMCNRQLADAGGFVFLAYAAIARRGDSPPYKAFCGSAYVRKHLGAIMIAHQQTLMD</sequence>
<evidence type="ECO:0000313" key="2">
    <source>
        <dbReference type="Proteomes" id="UP000435802"/>
    </source>
</evidence>
<dbReference type="OrthoDB" id="667202at2"/>
<reference evidence="1 2" key="1">
    <citation type="submission" date="2019-12" db="EMBL/GenBank/DDBJ databases">
        <title>Shinella kummerowiae sp. nov., a symbiotic bacterium isolated from root nodules of the herbal legume Kummerowia stipulacea.</title>
        <authorList>
            <person name="Gao J."/>
        </authorList>
    </citation>
    <scope>NUCLEOTIDE SEQUENCE [LARGE SCALE GENOMIC DNA]</scope>
    <source>
        <strain evidence="1 2">CCBAU 25048</strain>
    </source>
</reference>
<accession>A0A6N8SIF1</accession>
<dbReference type="EMBL" id="WUMK01000011">
    <property type="protein sequence ID" value="MXN48559.1"/>
    <property type="molecule type" value="Genomic_DNA"/>
</dbReference>
<dbReference type="AlphaFoldDB" id="A0A6N8SIF1"/>
<dbReference type="RefSeq" id="WP_160862059.1">
    <property type="nucleotide sequence ID" value="NZ_JAODWE010000003.1"/>
</dbReference>
<keyword evidence="2" id="KW-1185">Reference proteome</keyword>
<comment type="caution">
    <text evidence="1">The sequence shown here is derived from an EMBL/GenBank/DDBJ whole genome shotgun (WGS) entry which is preliminary data.</text>
</comment>
<evidence type="ECO:0000313" key="1">
    <source>
        <dbReference type="EMBL" id="MXN48559.1"/>
    </source>
</evidence>
<organism evidence="1 2">
    <name type="scientific">Shinella kummerowiae</name>
    <dbReference type="NCBI Taxonomy" id="417745"/>
    <lineage>
        <taxon>Bacteria</taxon>
        <taxon>Pseudomonadati</taxon>
        <taxon>Pseudomonadota</taxon>
        <taxon>Alphaproteobacteria</taxon>
        <taxon>Hyphomicrobiales</taxon>
        <taxon>Rhizobiaceae</taxon>
        <taxon>Shinella</taxon>
    </lineage>
</organism>
<protein>
    <recommendedName>
        <fullName evidence="3">DUF4440 domain-containing protein</fullName>
    </recommendedName>
</protein>
<proteinExistence type="predicted"/>
<name>A0A6N8SIF1_9HYPH</name>
<evidence type="ECO:0008006" key="3">
    <source>
        <dbReference type="Google" id="ProtNLM"/>
    </source>
</evidence>
<gene>
    <name evidence="1" type="ORF">GR138_25420</name>
</gene>
<dbReference type="Proteomes" id="UP000435802">
    <property type="component" value="Unassembled WGS sequence"/>
</dbReference>